<dbReference type="AlphaFoldDB" id="A0A7J7U123"/>
<name>A0A7J7U123_RHIFE</name>
<dbReference type="Proteomes" id="UP000585614">
    <property type="component" value="Unassembled WGS sequence"/>
</dbReference>
<proteinExistence type="predicted"/>
<evidence type="ECO:0000313" key="2">
    <source>
        <dbReference type="Proteomes" id="UP000585614"/>
    </source>
</evidence>
<sequence>MLTWSEHIQLRTCPLLARPVSLASTAVHVLGERISSHRRLQLFPVAKCVHTPGPSHHCCQPWSPADGPGGTTNDPNNLCSHCEPPEVLTKNRTVIDAVDPSSLSLRNLTLPRARCHHKPPHLEFCTTRPRLTACSRVPLPVSEISTYQTQSIKSRRGDCFFKSTDSC</sequence>
<dbReference type="EMBL" id="JACAGC010000017">
    <property type="protein sequence ID" value="KAF6306522.1"/>
    <property type="molecule type" value="Genomic_DNA"/>
</dbReference>
<organism evidence="1 2">
    <name type="scientific">Rhinolophus ferrumequinum</name>
    <name type="common">Greater horseshoe bat</name>
    <dbReference type="NCBI Taxonomy" id="59479"/>
    <lineage>
        <taxon>Eukaryota</taxon>
        <taxon>Metazoa</taxon>
        <taxon>Chordata</taxon>
        <taxon>Craniata</taxon>
        <taxon>Vertebrata</taxon>
        <taxon>Euteleostomi</taxon>
        <taxon>Mammalia</taxon>
        <taxon>Eutheria</taxon>
        <taxon>Laurasiatheria</taxon>
        <taxon>Chiroptera</taxon>
        <taxon>Yinpterochiroptera</taxon>
        <taxon>Rhinolophoidea</taxon>
        <taxon>Rhinolophidae</taxon>
        <taxon>Rhinolophinae</taxon>
        <taxon>Rhinolophus</taxon>
    </lineage>
</organism>
<evidence type="ECO:0000313" key="1">
    <source>
        <dbReference type="EMBL" id="KAF6306522.1"/>
    </source>
</evidence>
<reference evidence="1 2" key="1">
    <citation type="journal article" date="2020" name="Nature">
        <title>Six reference-quality genomes reveal evolution of bat adaptations.</title>
        <authorList>
            <person name="Jebb D."/>
            <person name="Huang Z."/>
            <person name="Pippel M."/>
            <person name="Hughes G.M."/>
            <person name="Lavrichenko K."/>
            <person name="Devanna P."/>
            <person name="Winkler S."/>
            <person name="Jermiin L.S."/>
            <person name="Skirmuntt E.C."/>
            <person name="Katzourakis A."/>
            <person name="Burkitt-Gray L."/>
            <person name="Ray D.A."/>
            <person name="Sullivan K.A.M."/>
            <person name="Roscito J.G."/>
            <person name="Kirilenko B.M."/>
            <person name="Davalos L.M."/>
            <person name="Corthals A.P."/>
            <person name="Power M.L."/>
            <person name="Jones G."/>
            <person name="Ransome R.D."/>
            <person name="Dechmann D.K.N."/>
            <person name="Locatelli A.G."/>
            <person name="Puechmaille S.J."/>
            <person name="Fedrigo O."/>
            <person name="Jarvis E.D."/>
            <person name="Hiller M."/>
            <person name="Vernes S.C."/>
            <person name="Myers E.W."/>
            <person name="Teeling E.C."/>
        </authorList>
    </citation>
    <scope>NUCLEOTIDE SEQUENCE [LARGE SCALE GENOMIC DNA]</scope>
    <source>
        <strain evidence="1">MRhiFer1</strain>
        <tissue evidence="1">Lung</tissue>
    </source>
</reference>
<gene>
    <name evidence="1" type="ORF">mRhiFer1_008627</name>
</gene>
<comment type="caution">
    <text evidence="1">The sequence shown here is derived from an EMBL/GenBank/DDBJ whole genome shotgun (WGS) entry which is preliminary data.</text>
</comment>
<accession>A0A7J7U123</accession>
<protein>
    <submittedName>
        <fullName evidence="1">Uncharacterized protein</fullName>
    </submittedName>
</protein>